<feature type="domain" description="F-box" evidence="2">
    <location>
        <begin position="948"/>
        <end position="983"/>
    </location>
</feature>
<feature type="transmembrane region" description="Helical" evidence="1">
    <location>
        <begin position="482"/>
        <end position="502"/>
    </location>
</feature>
<feature type="transmembrane region" description="Helical" evidence="1">
    <location>
        <begin position="141"/>
        <end position="159"/>
    </location>
</feature>
<feature type="transmembrane region" description="Helical" evidence="1">
    <location>
        <begin position="347"/>
        <end position="365"/>
    </location>
</feature>
<feature type="transmembrane region" description="Helical" evidence="1">
    <location>
        <begin position="846"/>
        <end position="863"/>
    </location>
</feature>
<dbReference type="VEuPathDB" id="FungiDB:AeMF1_004320"/>
<evidence type="ECO:0000313" key="3">
    <source>
        <dbReference type="EMBL" id="KAF0737113.1"/>
    </source>
</evidence>
<organism evidence="3 4">
    <name type="scientific">Aphanomyces euteiches</name>
    <dbReference type="NCBI Taxonomy" id="100861"/>
    <lineage>
        <taxon>Eukaryota</taxon>
        <taxon>Sar</taxon>
        <taxon>Stramenopiles</taxon>
        <taxon>Oomycota</taxon>
        <taxon>Saprolegniomycetes</taxon>
        <taxon>Saprolegniales</taxon>
        <taxon>Verrucalvaceae</taxon>
        <taxon>Aphanomyces</taxon>
    </lineage>
</organism>
<keyword evidence="1" id="KW-0472">Membrane</keyword>
<reference evidence="3 4" key="1">
    <citation type="submission" date="2019-07" db="EMBL/GenBank/DDBJ databases">
        <title>Genomics analysis of Aphanomyces spp. identifies a new class of oomycete effector associated with host adaptation.</title>
        <authorList>
            <person name="Gaulin E."/>
        </authorList>
    </citation>
    <scope>NUCLEOTIDE SEQUENCE [LARGE SCALE GENOMIC DNA]</scope>
    <source>
        <strain evidence="3 4">ATCC 201684</strain>
    </source>
</reference>
<feature type="transmembrane region" description="Helical" evidence="1">
    <location>
        <begin position="748"/>
        <end position="769"/>
    </location>
</feature>
<keyword evidence="1" id="KW-0812">Transmembrane</keyword>
<feature type="transmembrane region" description="Helical" evidence="1">
    <location>
        <begin position="598"/>
        <end position="623"/>
    </location>
</feature>
<feature type="transmembrane region" description="Helical" evidence="1">
    <location>
        <begin position="706"/>
        <end position="728"/>
    </location>
</feature>
<dbReference type="Proteomes" id="UP000481153">
    <property type="component" value="Unassembled WGS sequence"/>
</dbReference>
<gene>
    <name evidence="3" type="ORF">Ae201684_006917</name>
</gene>
<feature type="transmembrane region" description="Helical" evidence="1">
    <location>
        <begin position="558"/>
        <end position="578"/>
    </location>
</feature>
<feature type="transmembrane region" description="Helical" evidence="1">
    <location>
        <begin position="1227"/>
        <end position="1248"/>
    </location>
</feature>
<feature type="transmembrane region" description="Helical" evidence="1">
    <location>
        <begin position="421"/>
        <end position="446"/>
    </location>
</feature>
<dbReference type="EMBL" id="VJMJ01000085">
    <property type="protein sequence ID" value="KAF0737113.1"/>
    <property type="molecule type" value="Genomic_DNA"/>
</dbReference>
<dbReference type="InterPro" id="IPR001810">
    <property type="entry name" value="F-box_dom"/>
</dbReference>
<feature type="transmembrane region" description="Helical" evidence="1">
    <location>
        <begin position="279"/>
        <end position="300"/>
    </location>
</feature>
<feature type="transmembrane region" description="Helical" evidence="1">
    <location>
        <begin position="38"/>
        <end position="57"/>
    </location>
</feature>
<protein>
    <recommendedName>
        <fullName evidence="2">F-box domain-containing protein</fullName>
    </recommendedName>
</protein>
<feature type="transmembrane region" description="Helical" evidence="1">
    <location>
        <begin position="315"/>
        <end position="335"/>
    </location>
</feature>
<evidence type="ECO:0000313" key="4">
    <source>
        <dbReference type="Proteomes" id="UP000481153"/>
    </source>
</evidence>
<feature type="transmembrane region" description="Helical" evidence="1">
    <location>
        <begin position="906"/>
        <end position="928"/>
    </location>
</feature>
<feature type="transmembrane region" description="Helical" evidence="1">
    <location>
        <begin position="179"/>
        <end position="198"/>
    </location>
</feature>
<feature type="transmembrane region" description="Helical" evidence="1">
    <location>
        <begin position="1150"/>
        <end position="1179"/>
    </location>
</feature>
<proteinExistence type="predicted"/>
<feature type="transmembrane region" description="Helical" evidence="1">
    <location>
        <begin position="680"/>
        <end position="699"/>
    </location>
</feature>
<sequence>MRAAEPVERLPTMEKGAVEVEKRFEDASTFEQRHVSDQLRLCAMALSVAAFFLFLYIDLCPQDSVTVFALGTLMIAWTGPLTVLAGTQLPTGQFKVWQPFEGGFYFVSMQALGWCLTGLLLASCVVYLFNYHMLLLFDGQFLLIGIIGFIAQMVLNVSIDHFVANAPVPIRMSLPMHNTKALVAVLLSISGCLFFIAFDGLVRSSVVLTLGAILFTASSMVLHVGVGVFQVPGYALWQPFVGGNVFMLLQYLGWKFFGCTLVSAALLSNADFYSGTASCMGVLGLISQLLLLVSLSFFHVDPLISSPKNRVPEESYVSAIILLMTALITFCLYYGVVPETSTTAIRLLGILALLFLGAASPLVHIGGCRSIQGYCLWQPFVGESMFVFIQTVGWTWYGIYLGVALLIVLNDSFLVQLLPLACLLGTASCIAITFSMPFFCAPGIAILSNPPSLGSLELLLSLLLSSCSVVLHLVVEVLQLKGLVATLCIAFGLLLAALSMIITHGSGRRHYPSYHIWQPFFGGNAFVLRQALGWTFFAVFALFDFVCMASIRSSEWAMLPGFVLAVGLFIFVPHWILASSLQLFQENAVAAIPKTGWTAFRVTVPILANFFLTLGSLILFGAAEWCRPWWSLTKLFFVFGTVGAVVSVACIHCLCGPHMHEHYRLFQPLRGGLRFVVLQGAAWSLASIAWMAACSVLYWPTQFFPIDGLITAIGAMFLAAQTLLYIGLYCFDNLPRRPQSVQPSKPSLVLGIMVGIVACCLFSIVDMVLFRYRPAVPAFPATACAILALFVSMPYVFHMKGRVIYRVCGCALWSLTVVLGAVFTYDIWCEEGATQSQHKVPRFQGVFTGSIGLVAHLVLLFSVSSDASVNKHGKLLTPLGLGGVLIGVGLQFQYTEHFASSLLEPTKVIAVVGGLCFYLASVIIYHLLHPITPVELQPLDMDEALVDHIASFLRPRDLATLAAASKRHRALVSQSIWHNMFLRMKLAASAGQAPSLPAVQQTKLFSDTWCQSLERSLLALVNPQDQIQLQCTPPPADLKWSHIAQLVDRGGSLLHCELCSTYSVFTASQQAWETRYACSDHAISTWVESPCSCCHAITHEPKMAHRMCLEKNPRSICAIHRRLKRVPRAPISVPEIIASCLNRFQISNTVIVAIGVAVVFCPTTLAVWIIGSILLGGVVCSREFDRAVTLIWNDPNAFPLYLRIYYTTALSSVALLGIPLWSDPSPFLRWGLCAWFATIVSIITFMFWKASLAIATYTSASSAKTPQPSLSDRCVLCRLHVCHTQ</sequence>
<feature type="transmembrane region" description="Helical" evidence="1">
    <location>
        <begin position="248"/>
        <end position="267"/>
    </location>
</feature>
<feature type="transmembrane region" description="Helical" evidence="1">
    <location>
        <begin position="803"/>
        <end position="825"/>
    </location>
</feature>
<comment type="caution">
    <text evidence="3">The sequence shown here is derived from an EMBL/GenBank/DDBJ whole genome shotgun (WGS) entry which is preliminary data.</text>
</comment>
<evidence type="ECO:0000259" key="2">
    <source>
        <dbReference type="Pfam" id="PF12937"/>
    </source>
</evidence>
<feature type="transmembrane region" description="Helical" evidence="1">
    <location>
        <begin position="875"/>
        <end position="894"/>
    </location>
</feature>
<dbReference type="Pfam" id="PF12937">
    <property type="entry name" value="F-box-like"/>
    <property type="match status" value="1"/>
</dbReference>
<feature type="transmembrane region" description="Helical" evidence="1">
    <location>
        <begin position="1200"/>
        <end position="1221"/>
    </location>
</feature>
<evidence type="ECO:0000256" key="1">
    <source>
        <dbReference type="SAM" id="Phobius"/>
    </source>
</evidence>
<feature type="transmembrane region" description="Helical" evidence="1">
    <location>
        <begin position="635"/>
        <end position="660"/>
    </location>
</feature>
<feature type="transmembrane region" description="Helical" evidence="1">
    <location>
        <begin position="776"/>
        <end position="797"/>
    </location>
</feature>
<keyword evidence="4" id="KW-1185">Reference proteome</keyword>
<accession>A0A6G0XAI2</accession>
<feature type="transmembrane region" description="Helical" evidence="1">
    <location>
        <begin position="385"/>
        <end position="409"/>
    </location>
</feature>
<feature type="transmembrane region" description="Helical" evidence="1">
    <location>
        <begin position="64"/>
        <end position="84"/>
    </location>
</feature>
<feature type="transmembrane region" description="Helical" evidence="1">
    <location>
        <begin position="458"/>
        <end position="475"/>
    </location>
</feature>
<feature type="transmembrane region" description="Helical" evidence="1">
    <location>
        <begin position="104"/>
        <end position="129"/>
    </location>
</feature>
<feature type="transmembrane region" description="Helical" evidence="1">
    <location>
        <begin position="205"/>
        <end position="228"/>
    </location>
</feature>
<keyword evidence="1" id="KW-1133">Transmembrane helix</keyword>
<name>A0A6G0XAI2_9STRA</name>